<gene>
    <name evidence="3" type="ORF">DET45_11262</name>
</gene>
<dbReference type="EMBL" id="QGTT01000012">
    <property type="protein sequence ID" value="PWW11202.1"/>
    <property type="molecule type" value="Genomic_DNA"/>
</dbReference>
<dbReference type="Gene3D" id="3.40.50.450">
    <property type="match status" value="1"/>
</dbReference>
<dbReference type="InterPro" id="IPR057666">
    <property type="entry name" value="DrpA_SLOG"/>
</dbReference>
<dbReference type="AlphaFoldDB" id="A0A317Q5N9"/>
<evidence type="ECO:0000256" key="1">
    <source>
        <dbReference type="ARBA" id="ARBA00006525"/>
    </source>
</evidence>
<dbReference type="InterPro" id="IPR003488">
    <property type="entry name" value="DprA"/>
</dbReference>
<dbReference type="PANTHER" id="PTHR43022:SF1">
    <property type="entry name" value="PROTEIN SMF"/>
    <property type="match status" value="1"/>
</dbReference>
<sequence length="337" mass="37509">MERRTQAILLISSLINSQEAKYVKPLTVNEYGYFVCWLAMNGFSEEDLLSSSSIDSMEMLWSSASSHYAAKKAVNFYRLDATIRNIQFERIRDLLKRESNLSNSLERWQRAGIWILDRHHEHYPSALAERMGHQSPALLFGIGNPELLNKQAIAFVGSRNRTLNDSEHTQHYVSQVNRLGFQVVSGGAAGIDIDAMTASLTNDNSCVGILADSLYKAASNPIWQQGLQSNKLALITPQYPESGFSTANAMIRNKYIYAMSCAAVVVCSGEKGGTWEGAQQNLKHGWAPLFVSKHEEPLQLGNSKLLAYNSKSKLQATPINAENFSELLMSKISIQLI</sequence>
<dbReference type="RefSeq" id="WP_181394938.1">
    <property type="nucleotide sequence ID" value="NZ_QGTT01000012.1"/>
</dbReference>
<keyword evidence="4" id="KW-1185">Reference proteome</keyword>
<reference evidence="3 4" key="1">
    <citation type="submission" date="2018-05" db="EMBL/GenBank/DDBJ databases">
        <title>Freshwater and sediment microbial communities from various areas in North America, analyzing microbe dynamics in response to fracking.</title>
        <authorList>
            <person name="Lamendella R."/>
        </authorList>
    </citation>
    <scope>NUCLEOTIDE SEQUENCE [LARGE SCALE GENOMIC DNA]</scope>
    <source>
        <strain evidence="3 4">125B1</strain>
    </source>
</reference>
<accession>A0A317Q5N9</accession>
<dbReference type="PANTHER" id="PTHR43022">
    <property type="entry name" value="PROTEIN SMF"/>
    <property type="match status" value="1"/>
</dbReference>
<comment type="similarity">
    <text evidence="1">Belongs to the DprA/Smf family.</text>
</comment>
<dbReference type="Pfam" id="PF02481">
    <property type="entry name" value="DNA_processg_A"/>
    <property type="match status" value="1"/>
</dbReference>
<evidence type="ECO:0000259" key="2">
    <source>
        <dbReference type="Pfam" id="PF02481"/>
    </source>
</evidence>
<organism evidence="3 4">
    <name type="scientific">Pseudidiomarina maritima</name>
    <dbReference type="NCBI Taxonomy" id="519453"/>
    <lineage>
        <taxon>Bacteria</taxon>
        <taxon>Pseudomonadati</taxon>
        <taxon>Pseudomonadota</taxon>
        <taxon>Gammaproteobacteria</taxon>
        <taxon>Alteromonadales</taxon>
        <taxon>Idiomarinaceae</taxon>
        <taxon>Pseudidiomarina</taxon>
    </lineage>
</organism>
<comment type="caution">
    <text evidence="3">The sequence shown here is derived from an EMBL/GenBank/DDBJ whole genome shotgun (WGS) entry which is preliminary data.</text>
</comment>
<feature type="domain" description="Smf/DprA SLOG" evidence="2">
    <location>
        <begin position="116"/>
        <end position="315"/>
    </location>
</feature>
<evidence type="ECO:0000313" key="3">
    <source>
        <dbReference type="EMBL" id="PWW11202.1"/>
    </source>
</evidence>
<name>A0A317Q5N9_9GAMM</name>
<dbReference type="Proteomes" id="UP000246964">
    <property type="component" value="Unassembled WGS sequence"/>
</dbReference>
<dbReference type="SUPFAM" id="SSF102405">
    <property type="entry name" value="MCP/YpsA-like"/>
    <property type="match status" value="1"/>
</dbReference>
<proteinExistence type="inferred from homology"/>
<evidence type="ECO:0000313" key="4">
    <source>
        <dbReference type="Proteomes" id="UP000246964"/>
    </source>
</evidence>
<dbReference type="GO" id="GO:0009294">
    <property type="term" value="P:DNA-mediated transformation"/>
    <property type="evidence" value="ECO:0007669"/>
    <property type="project" value="InterPro"/>
</dbReference>
<protein>
    <submittedName>
        <fullName evidence="3">DNA recombination-mediator protein A</fullName>
    </submittedName>
</protein>